<dbReference type="Proteomes" id="UP001301958">
    <property type="component" value="Unassembled WGS sequence"/>
</dbReference>
<dbReference type="AlphaFoldDB" id="A0AAN7BV75"/>
<keyword evidence="1" id="KW-0472">Membrane</keyword>
<sequence>MYGYKSKICHSTRLLKPCKKGELRYVLFFFVSCLFPASLGYSSGTVQVQYMCIALVYHTMSSSSVSLYLPSFMIYADLYRLHETQEKYYFSNLDIFLAEEKMNVAHSATHINLQLIPGFPRFQREFIILPNNPIN</sequence>
<accession>A0AAN7BV75</accession>
<proteinExistence type="predicted"/>
<comment type="caution">
    <text evidence="2">The sequence shown here is derived from an EMBL/GenBank/DDBJ whole genome shotgun (WGS) entry which is preliminary data.</text>
</comment>
<dbReference type="EMBL" id="MU865300">
    <property type="protein sequence ID" value="KAK4230218.1"/>
    <property type="molecule type" value="Genomic_DNA"/>
</dbReference>
<reference evidence="2" key="1">
    <citation type="journal article" date="2023" name="Mol. Phylogenet. Evol.">
        <title>Genome-scale phylogeny and comparative genomics of the fungal order Sordariales.</title>
        <authorList>
            <person name="Hensen N."/>
            <person name="Bonometti L."/>
            <person name="Westerberg I."/>
            <person name="Brannstrom I.O."/>
            <person name="Guillou S."/>
            <person name="Cros-Aarteil S."/>
            <person name="Calhoun S."/>
            <person name="Haridas S."/>
            <person name="Kuo A."/>
            <person name="Mondo S."/>
            <person name="Pangilinan J."/>
            <person name="Riley R."/>
            <person name="LaButti K."/>
            <person name="Andreopoulos B."/>
            <person name="Lipzen A."/>
            <person name="Chen C."/>
            <person name="Yan M."/>
            <person name="Daum C."/>
            <person name="Ng V."/>
            <person name="Clum A."/>
            <person name="Steindorff A."/>
            <person name="Ohm R.A."/>
            <person name="Martin F."/>
            <person name="Silar P."/>
            <person name="Natvig D.O."/>
            <person name="Lalanne C."/>
            <person name="Gautier V."/>
            <person name="Ament-Velasquez S.L."/>
            <person name="Kruys A."/>
            <person name="Hutchinson M.I."/>
            <person name="Powell A.J."/>
            <person name="Barry K."/>
            <person name="Miller A.N."/>
            <person name="Grigoriev I.V."/>
            <person name="Debuchy R."/>
            <person name="Gladieux P."/>
            <person name="Hiltunen Thoren M."/>
            <person name="Johannesson H."/>
        </authorList>
    </citation>
    <scope>NUCLEOTIDE SEQUENCE</scope>
    <source>
        <strain evidence="2">CBS 990.96</strain>
    </source>
</reference>
<protein>
    <submittedName>
        <fullName evidence="2">Uncharacterized protein</fullName>
    </submittedName>
</protein>
<reference evidence="2" key="2">
    <citation type="submission" date="2023-05" db="EMBL/GenBank/DDBJ databases">
        <authorList>
            <consortium name="Lawrence Berkeley National Laboratory"/>
            <person name="Steindorff A."/>
            <person name="Hensen N."/>
            <person name="Bonometti L."/>
            <person name="Westerberg I."/>
            <person name="Brannstrom I.O."/>
            <person name="Guillou S."/>
            <person name="Cros-Aarteil S."/>
            <person name="Calhoun S."/>
            <person name="Haridas S."/>
            <person name="Kuo A."/>
            <person name="Mondo S."/>
            <person name="Pangilinan J."/>
            <person name="Riley R."/>
            <person name="Labutti K."/>
            <person name="Andreopoulos B."/>
            <person name="Lipzen A."/>
            <person name="Chen C."/>
            <person name="Yanf M."/>
            <person name="Daum C."/>
            <person name="Ng V."/>
            <person name="Clum A."/>
            <person name="Ohm R."/>
            <person name="Martin F."/>
            <person name="Silar P."/>
            <person name="Natvig D."/>
            <person name="Lalanne C."/>
            <person name="Gautier V."/>
            <person name="Ament-Velasquez S.L."/>
            <person name="Kruys A."/>
            <person name="Hutchinson M.I."/>
            <person name="Powell A.J."/>
            <person name="Barry K."/>
            <person name="Miller A.N."/>
            <person name="Grigoriev I.V."/>
            <person name="Debuchy R."/>
            <person name="Gladieux P."/>
            <person name="Thoren M.H."/>
            <person name="Johannesson H."/>
        </authorList>
    </citation>
    <scope>NUCLEOTIDE SEQUENCE</scope>
    <source>
        <strain evidence="2">CBS 990.96</strain>
    </source>
</reference>
<feature type="transmembrane region" description="Helical" evidence="1">
    <location>
        <begin position="48"/>
        <end position="69"/>
    </location>
</feature>
<feature type="transmembrane region" description="Helical" evidence="1">
    <location>
        <begin position="23"/>
        <end position="42"/>
    </location>
</feature>
<evidence type="ECO:0000256" key="1">
    <source>
        <dbReference type="SAM" id="Phobius"/>
    </source>
</evidence>
<name>A0AAN7BV75_9PEZI</name>
<evidence type="ECO:0000313" key="3">
    <source>
        <dbReference type="Proteomes" id="UP001301958"/>
    </source>
</evidence>
<keyword evidence="1" id="KW-0812">Transmembrane</keyword>
<gene>
    <name evidence="2" type="ORF">QBC38DRAFT_469709</name>
</gene>
<keyword evidence="3" id="KW-1185">Reference proteome</keyword>
<evidence type="ECO:0000313" key="2">
    <source>
        <dbReference type="EMBL" id="KAK4230218.1"/>
    </source>
</evidence>
<organism evidence="2 3">
    <name type="scientific">Podospora fimiseda</name>
    <dbReference type="NCBI Taxonomy" id="252190"/>
    <lineage>
        <taxon>Eukaryota</taxon>
        <taxon>Fungi</taxon>
        <taxon>Dikarya</taxon>
        <taxon>Ascomycota</taxon>
        <taxon>Pezizomycotina</taxon>
        <taxon>Sordariomycetes</taxon>
        <taxon>Sordariomycetidae</taxon>
        <taxon>Sordariales</taxon>
        <taxon>Podosporaceae</taxon>
        <taxon>Podospora</taxon>
    </lineage>
</organism>
<keyword evidence="1" id="KW-1133">Transmembrane helix</keyword>